<name>A0A8H4V6X8_9HYPO</name>
<evidence type="ECO:0000313" key="3">
    <source>
        <dbReference type="Proteomes" id="UP000557566"/>
    </source>
</evidence>
<protein>
    <submittedName>
        <fullName evidence="2">Uncharacterized protein</fullName>
    </submittedName>
</protein>
<proteinExistence type="predicted"/>
<keyword evidence="3" id="KW-1185">Reference proteome</keyword>
<gene>
    <name evidence="2" type="ORF">G6O67_002096</name>
</gene>
<organism evidence="2 3">
    <name type="scientific">Ophiocordyceps sinensis</name>
    <dbReference type="NCBI Taxonomy" id="72228"/>
    <lineage>
        <taxon>Eukaryota</taxon>
        <taxon>Fungi</taxon>
        <taxon>Dikarya</taxon>
        <taxon>Ascomycota</taxon>
        <taxon>Pezizomycotina</taxon>
        <taxon>Sordariomycetes</taxon>
        <taxon>Hypocreomycetidae</taxon>
        <taxon>Hypocreales</taxon>
        <taxon>Ophiocordycipitaceae</taxon>
        <taxon>Ophiocordyceps</taxon>
    </lineage>
</organism>
<accession>A0A8H4V6X8</accession>
<dbReference type="EMBL" id="JAAVMX010000003">
    <property type="protein sequence ID" value="KAF4510184.1"/>
    <property type="molecule type" value="Genomic_DNA"/>
</dbReference>
<reference evidence="2 3" key="1">
    <citation type="journal article" date="2020" name="Genome Biol. Evol.">
        <title>A new high-quality draft genome assembly of the Chinese cordyceps Ophiocordyceps sinensis.</title>
        <authorList>
            <person name="Shu R."/>
            <person name="Zhang J."/>
            <person name="Meng Q."/>
            <person name="Zhang H."/>
            <person name="Zhou G."/>
            <person name="Li M."/>
            <person name="Wu P."/>
            <person name="Zhao Y."/>
            <person name="Chen C."/>
            <person name="Qin Q."/>
        </authorList>
    </citation>
    <scope>NUCLEOTIDE SEQUENCE [LARGE SCALE GENOMIC DNA]</scope>
    <source>
        <strain evidence="2 3">IOZ07</strain>
    </source>
</reference>
<comment type="caution">
    <text evidence="2">The sequence shown here is derived from an EMBL/GenBank/DDBJ whole genome shotgun (WGS) entry which is preliminary data.</text>
</comment>
<dbReference type="AlphaFoldDB" id="A0A8H4V6X8"/>
<evidence type="ECO:0000313" key="2">
    <source>
        <dbReference type="EMBL" id="KAF4510184.1"/>
    </source>
</evidence>
<dbReference type="Proteomes" id="UP000557566">
    <property type="component" value="Unassembled WGS sequence"/>
</dbReference>
<sequence>MDTKVHGNWDDDVTDAEDPPSTSRSDPLLDQGLATEPFPTWHLRPTAGFGGRDWRSLDRLCPDTYSI</sequence>
<evidence type="ECO:0000256" key="1">
    <source>
        <dbReference type="SAM" id="MobiDB-lite"/>
    </source>
</evidence>
<feature type="region of interest" description="Disordered" evidence="1">
    <location>
        <begin position="1"/>
        <end position="36"/>
    </location>
</feature>